<dbReference type="Pfam" id="PF14267">
    <property type="entry name" value="DUF4357"/>
    <property type="match status" value="1"/>
</dbReference>
<evidence type="ECO:0000259" key="1">
    <source>
        <dbReference type="Pfam" id="PF14267"/>
    </source>
</evidence>
<evidence type="ECO:0000313" key="2">
    <source>
        <dbReference type="EMBL" id="MFC4195591.1"/>
    </source>
</evidence>
<feature type="domain" description="DUF4357" evidence="1">
    <location>
        <begin position="239"/>
        <end position="293"/>
    </location>
</feature>
<accession>A0ABV8NG97</accession>
<keyword evidence="3" id="KW-1185">Reference proteome</keyword>
<comment type="caution">
    <text evidence="2">The sequence shown here is derived from an EMBL/GenBank/DDBJ whole genome shotgun (WGS) entry which is preliminary data.</text>
</comment>
<proteinExistence type="predicted"/>
<dbReference type="RefSeq" id="WP_378958893.1">
    <property type="nucleotide sequence ID" value="NZ_JBHRXC010000016.1"/>
</dbReference>
<gene>
    <name evidence="2" type="ORF">ACFOUY_02630</name>
</gene>
<dbReference type="EMBL" id="JBHSBY010000016">
    <property type="protein sequence ID" value="MFC4195591.1"/>
    <property type="molecule type" value="Genomic_DNA"/>
</dbReference>
<protein>
    <submittedName>
        <fullName evidence="2">GIY-YIG nuclease family protein</fullName>
    </submittedName>
</protein>
<organism evidence="2 3">
    <name type="scientific">Pedobacter jamesrossensis</name>
    <dbReference type="NCBI Taxonomy" id="1908238"/>
    <lineage>
        <taxon>Bacteria</taxon>
        <taxon>Pseudomonadati</taxon>
        <taxon>Bacteroidota</taxon>
        <taxon>Sphingobacteriia</taxon>
        <taxon>Sphingobacteriales</taxon>
        <taxon>Sphingobacteriaceae</taxon>
        <taxon>Pedobacter</taxon>
    </lineage>
</organism>
<dbReference type="Proteomes" id="UP001595792">
    <property type="component" value="Unassembled WGS sequence"/>
</dbReference>
<sequence>MALGKSVRIYLKEGNVSGIKLGEVVNHTIQALSCPRNKISDLNKFFIKEINRPGVYFLIGEDDSNQSQVYIGEAENVWERLKNHDTKKDFWSEVILFSSKDENLTKSHVKYLESRLISIALNADRYKVANSNSPNLSSLPLPDQDSMEDFLLNVKLLNGTLGHKFLENPIKINETKIIDVPLTATIDSSVVISSSGGLKLELKVKGIFASAVQTDEGLVVLEQSQVSGKTKPFGYSTLREKLIQDRVIVPNTQGNFYYAKNYLFESPSAAAAVTLGYSVNGRSVWKDENGKSLNEIEQAQVINS</sequence>
<evidence type="ECO:0000313" key="3">
    <source>
        <dbReference type="Proteomes" id="UP001595792"/>
    </source>
</evidence>
<dbReference type="InterPro" id="IPR025579">
    <property type="entry name" value="DUF4357"/>
</dbReference>
<dbReference type="CDD" id="cd10447">
    <property type="entry name" value="GIY-YIG_unchar_2"/>
    <property type="match status" value="1"/>
</dbReference>
<name>A0ABV8NG97_9SPHI</name>
<reference evidence="3" key="1">
    <citation type="journal article" date="2019" name="Int. J. Syst. Evol. Microbiol.">
        <title>The Global Catalogue of Microorganisms (GCM) 10K type strain sequencing project: providing services to taxonomists for standard genome sequencing and annotation.</title>
        <authorList>
            <consortium name="The Broad Institute Genomics Platform"/>
            <consortium name="The Broad Institute Genome Sequencing Center for Infectious Disease"/>
            <person name="Wu L."/>
            <person name="Ma J."/>
        </authorList>
    </citation>
    <scope>NUCLEOTIDE SEQUENCE [LARGE SCALE GENOMIC DNA]</scope>
    <source>
        <strain evidence="3">CCM 8689</strain>
    </source>
</reference>